<proteinExistence type="predicted"/>
<dbReference type="AlphaFoldDB" id="A0A8B6BN83"/>
<dbReference type="EMBL" id="UYJE01000382">
    <property type="protein sequence ID" value="VDH92794.1"/>
    <property type="molecule type" value="Genomic_DNA"/>
</dbReference>
<keyword evidence="3" id="KW-1185">Reference proteome</keyword>
<dbReference type="Proteomes" id="UP000596742">
    <property type="component" value="Unassembled WGS sequence"/>
</dbReference>
<keyword evidence="1" id="KW-0472">Membrane</keyword>
<keyword evidence="1" id="KW-0812">Transmembrane</keyword>
<organism evidence="2 3">
    <name type="scientific">Mytilus galloprovincialis</name>
    <name type="common">Mediterranean mussel</name>
    <dbReference type="NCBI Taxonomy" id="29158"/>
    <lineage>
        <taxon>Eukaryota</taxon>
        <taxon>Metazoa</taxon>
        <taxon>Spiralia</taxon>
        <taxon>Lophotrochozoa</taxon>
        <taxon>Mollusca</taxon>
        <taxon>Bivalvia</taxon>
        <taxon>Autobranchia</taxon>
        <taxon>Pteriomorphia</taxon>
        <taxon>Mytilida</taxon>
        <taxon>Mytiloidea</taxon>
        <taxon>Mytilidae</taxon>
        <taxon>Mytilinae</taxon>
        <taxon>Mytilus</taxon>
    </lineage>
</organism>
<sequence length="301" mass="35253">MHFSIWCVVCLYVFGFIVCTFDLNFKELQYIAGQLEPHECRKLSESLHDKKLFTTEKHKLTGNHEPNKTCLFLLLKYDRSEGRGKSFQDLAIRLRQIGRPDLAGRLSKLVYHEKAREIKKDFLDDPYREMIRKNSFMLDEEKPKKKISKGESESSFNWEAFWVCVAIMALVGLTCVGFQIFCPQFGKRLWHRFASQGAIDACNLCDDECSRCWRNFKLNYEKHVVGNDEVPEEFDDIELLLKESGISKEDFLQNEREIDSADLLLEGRATNKDLSFKGRTDSHDRLFQSFMKNGRINEYQL</sequence>
<comment type="caution">
    <text evidence="2">The sequence shown here is derived from an EMBL/GenBank/DDBJ whole genome shotgun (WGS) entry which is preliminary data.</text>
</comment>
<feature type="transmembrane region" description="Helical" evidence="1">
    <location>
        <begin position="160"/>
        <end position="182"/>
    </location>
</feature>
<dbReference type="OrthoDB" id="6066069at2759"/>
<name>A0A8B6BN83_MYTGA</name>
<keyword evidence="1" id="KW-1133">Transmembrane helix</keyword>
<evidence type="ECO:0000313" key="3">
    <source>
        <dbReference type="Proteomes" id="UP000596742"/>
    </source>
</evidence>
<evidence type="ECO:0000256" key="1">
    <source>
        <dbReference type="SAM" id="Phobius"/>
    </source>
</evidence>
<evidence type="ECO:0000313" key="2">
    <source>
        <dbReference type="EMBL" id="VDH92794.1"/>
    </source>
</evidence>
<reference evidence="2" key="1">
    <citation type="submission" date="2018-11" db="EMBL/GenBank/DDBJ databases">
        <authorList>
            <person name="Alioto T."/>
            <person name="Alioto T."/>
        </authorList>
    </citation>
    <scope>NUCLEOTIDE SEQUENCE</scope>
</reference>
<gene>
    <name evidence="2" type="ORF">MGAL_10B061916</name>
</gene>
<protein>
    <recommendedName>
        <fullName evidence="4">Death domain-containing protein</fullName>
    </recommendedName>
</protein>
<accession>A0A8B6BN83</accession>
<evidence type="ECO:0008006" key="4">
    <source>
        <dbReference type="Google" id="ProtNLM"/>
    </source>
</evidence>